<accession>A0A498SVY6</accession>
<keyword evidence="1" id="KW-1133">Transmembrane helix</keyword>
<evidence type="ECO:0000313" key="3">
    <source>
        <dbReference type="Proteomes" id="UP000276991"/>
    </source>
</evidence>
<keyword evidence="1" id="KW-0472">Membrane</keyword>
<protein>
    <submittedName>
        <fullName evidence="2">Uncharacterized protein</fullName>
    </submittedName>
</protein>
<keyword evidence="3" id="KW-1185">Reference proteome</keyword>
<dbReference type="Proteomes" id="UP000276991">
    <property type="component" value="Unassembled WGS sequence"/>
</dbReference>
<keyword evidence="1" id="KW-0812">Transmembrane</keyword>
<dbReference type="EMBL" id="UPTC01005077">
    <property type="protein sequence ID" value="VBB35195.1"/>
    <property type="molecule type" value="Genomic_DNA"/>
</dbReference>
<proteinExistence type="predicted"/>
<reference evidence="2 3" key="1">
    <citation type="submission" date="2018-08" db="EMBL/GenBank/DDBJ databases">
        <authorList>
            <person name="Laetsch R D."/>
            <person name="Stevens L."/>
            <person name="Kumar S."/>
            <person name="Blaxter L. M."/>
        </authorList>
    </citation>
    <scope>NUCLEOTIDE SEQUENCE [LARGE SCALE GENOMIC DNA]</scope>
</reference>
<feature type="non-terminal residue" evidence="2">
    <location>
        <position position="140"/>
    </location>
</feature>
<evidence type="ECO:0000256" key="1">
    <source>
        <dbReference type="SAM" id="Phobius"/>
    </source>
</evidence>
<sequence length="140" mass="15338">MQSVLIPPLTSLFAFLMIITVALLVRSDAEDSNYAVEMESGETESDEMASGEMELDEMASGKMASGEMELDGMELDEMASGEMELGEVELHTDDPMDANDNNLDYSEATSNKISASSGFMPDFILWRPNDIMPPGGIRQR</sequence>
<dbReference type="AlphaFoldDB" id="A0A498SVY6"/>
<organism evidence="2 3">
    <name type="scientific">Acanthocheilonema viteae</name>
    <name type="common">Filarial nematode worm</name>
    <name type="synonym">Dipetalonema viteae</name>
    <dbReference type="NCBI Taxonomy" id="6277"/>
    <lineage>
        <taxon>Eukaryota</taxon>
        <taxon>Metazoa</taxon>
        <taxon>Ecdysozoa</taxon>
        <taxon>Nematoda</taxon>
        <taxon>Chromadorea</taxon>
        <taxon>Rhabditida</taxon>
        <taxon>Spirurina</taxon>
        <taxon>Spiruromorpha</taxon>
        <taxon>Filarioidea</taxon>
        <taxon>Onchocercidae</taxon>
        <taxon>Acanthocheilonema</taxon>
    </lineage>
</organism>
<evidence type="ECO:0000313" key="2">
    <source>
        <dbReference type="EMBL" id="VBB35195.1"/>
    </source>
</evidence>
<gene>
    <name evidence="2" type="ORF">NAV_LOCUS9986</name>
</gene>
<name>A0A498SVY6_ACAVI</name>
<feature type="transmembrane region" description="Helical" evidence="1">
    <location>
        <begin position="6"/>
        <end position="25"/>
    </location>
</feature>